<dbReference type="InterPro" id="IPR024520">
    <property type="entry name" value="DUF3558"/>
</dbReference>
<protein>
    <submittedName>
        <fullName evidence="2">Uncharacterized protein DUF3558</fullName>
    </submittedName>
</protein>
<comment type="caution">
    <text evidence="2">The sequence shown here is derived from an EMBL/GenBank/DDBJ whole genome shotgun (WGS) entry which is preliminary data.</text>
</comment>
<dbReference type="AlphaFoldDB" id="A0A370HWY3"/>
<dbReference type="Proteomes" id="UP000254869">
    <property type="component" value="Unassembled WGS sequence"/>
</dbReference>
<gene>
    <name evidence="2" type="ORF">DFR76_11114</name>
</gene>
<dbReference type="Pfam" id="PF12079">
    <property type="entry name" value="DUF3558"/>
    <property type="match status" value="1"/>
</dbReference>
<dbReference type="PROSITE" id="PS51257">
    <property type="entry name" value="PROKAR_LIPOPROTEIN"/>
    <property type="match status" value="1"/>
</dbReference>
<evidence type="ECO:0000256" key="1">
    <source>
        <dbReference type="SAM" id="MobiDB-lite"/>
    </source>
</evidence>
<proteinExistence type="predicted"/>
<name>A0A370HWY3_9NOCA</name>
<evidence type="ECO:0000313" key="2">
    <source>
        <dbReference type="EMBL" id="RDI62998.1"/>
    </source>
</evidence>
<dbReference type="RefSeq" id="WP_169813807.1">
    <property type="nucleotide sequence ID" value="NZ_QQBC01000011.1"/>
</dbReference>
<dbReference type="EMBL" id="QQBC01000011">
    <property type="protein sequence ID" value="RDI62998.1"/>
    <property type="molecule type" value="Genomic_DNA"/>
</dbReference>
<reference evidence="2 3" key="1">
    <citation type="submission" date="2018-07" db="EMBL/GenBank/DDBJ databases">
        <title>Genomic Encyclopedia of Type Strains, Phase IV (KMG-IV): sequencing the most valuable type-strain genomes for metagenomic binning, comparative biology and taxonomic classification.</title>
        <authorList>
            <person name="Goeker M."/>
        </authorList>
    </citation>
    <scope>NUCLEOTIDE SEQUENCE [LARGE SCALE GENOMIC DNA]</scope>
    <source>
        <strain evidence="2 3">DSM 44290</strain>
    </source>
</reference>
<feature type="region of interest" description="Disordered" evidence="1">
    <location>
        <begin position="19"/>
        <end position="40"/>
    </location>
</feature>
<dbReference type="STRING" id="1210086.GCA_001613105_05168"/>
<organism evidence="2 3">
    <name type="scientific">Nocardia pseudobrasiliensis</name>
    <dbReference type="NCBI Taxonomy" id="45979"/>
    <lineage>
        <taxon>Bacteria</taxon>
        <taxon>Bacillati</taxon>
        <taxon>Actinomycetota</taxon>
        <taxon>Actinomycetes</taxon>
        <taxon>Mycobacteriales</taxon>
        <taxon>Nocardiaceae</taxon>
        <taxon>Nocardia</taxon>
    </lineage>
</organism>
<evidence type="ECO:0000313" key="3">
    <source>
        <dbReference type="Proteomes" id="UP000254869"/>
    </source>
</evidence>
<keyword evidence="3" id="KW-1185">Reference proteome</keyword>
<sequence length="177" mass="18979">MRRLLCCLALVVAGVSGCGEPDPDPRHETTGPTSSAPSVAPIRLDPCDAVSRDGLAEMGLELQKPNTYVSLFGGIGLRFRGCLIGVAADPLSEFYLQATNMTMSYLEQDRAQNYSFEHPTIGGRPAALAKNKEYSGTCLLLVEMNDYGLLIDGRARGDSCEWAVDAANRIVPALQGK</sequence>
<accession>A0A370HWY3</accession>